<keyword evidence="3" id="KW-1185">Reference proteome</keyword>
<evidence type="ECO:0000256" key="1">
    <source>
        <dbReference type="PROSITE-ProRule" id="PRU00339"/>
    </source>
</evidence>
<dbReference type="Gene3D" id="1.25.40.10">
    <property type="entry name" value="Tetratricopeptide repeat domain"/>
    <property type="match status" value="1"/>
</dbReference>
<dbReference type="EMBL" id="LUTY01000629">
    <property type="protein sequence ID" value="OAD22967.1"/>
    <property type="molecule type" value="Genomic_DNA"/>
</dbReference>
<name>A0A176S4U2_9GAMM</name>
<dbReference type="SUPFAM" id="SSF48452">
    <property type="entry name" value="TPR-like"/>
    <property type="match status" value="1"/>
</dbReference>
<dbReference type="Pfam" id="PF13181">
    <property type="entry name" value="TPR_8"/>
    <property type="match status" value="1"/>
</dbReference>
<organism evidence="2 3">
    <name type="scientific">Candidatus Thiomargarita nelsonii</name>
    <dbReference type="NCBI Taxonomy" id="1003181"/>
    <lineage>
        <taxon>Bacteria</taxon>
        <taxon>Pseudomonadati</taxon>
        <taxon>Pseudomonadota</taxon>
        <taxon>Gammaproteobacteria</taxon>
        <taxon>Thiotrichales</taxon>
        <taxon>Thiotrichaceae</taxon>
        <taxon>Thiomargarita</taxon>
    </lineage>
</organism>
<dbReference type="AlphaFoldDB" id="A0A176S4U2"/>
<evidence type="ECO:0000313" key="3">
    <source>
        <dbReference type="Proteomes" id="UP000076962"/>
    </source>
</evidence>
<sequence>MVPSFAQSPSVESLIAQGDKYWQAGEKTLAEQSYQLALESNEQSVPAHLKLGVIYLAQLRFAESISHLQRVIGLDTDNAKAFAILGLAYWHRGDYGLAQAALKEAIKLEPQLDGAKKLLALINEKLGNR</sequence>
<dbReference type="SMART" id="SM00028">
    <property type="entry name" value="TPR"/>
    <property type="match status" value="3"/>
</dbReference>
<gene>
    <name evidence="2" type="ORF">THIOM_001208</name>
</gene>
<accession>A0A176S4U2</accession>
<dbReference type="InterPro" id="IPR011990">
    <property type="entry name" value="TPR-like_helical_dom_sf"/>
</dbReference>
<feature type="repeat" description="TPR" evidence="1">
    <location>
        <begin position="79"/>
        <end position="112"/>
    </location>
</feature>
<comment type="caution">
    <text evidence="2">The sequence shown here is derived from an EMBL/GenBank/DDBJ whole genome shotgun (WGS) entry which is preliminary data.</text>
</comment>
<feature type="repeat" description="TPR" evidence="1">
    <location>
        <begin position="45"/>
        <end position="78"/>
    </location>
</feature>
<dbReference type="Pfam" id="PF13432">
    <property type="entry name" value="TPR_16"/>
    <property type="match status" value="1"/>
</dbReference>
<dbReference type="InterPro" id="IPR019734">
    <property type="entry name" value="TPR_rpt"/>
</dbReference>
<keyword evidence="1" id="KW-0802">TPR repeat</keyword>
<reference evidence="2 3" key="1">
    <citation type="submission" date="2016-05" db="EMBL/GenBank/DDBJ databases">
        <title>Single-cell genome of chain-forming Candidatus Thiomargarita nelsonii and comparison to other large sulfur-oxidizing bacteria.</title>
        <authorList>
            <person name="Winkel M."/>
            <person name="Salman V."/>
            <person name="Woyke T."/>
            <person name="Schulz-Vogt H."/>
            <person name="Richter M."/>
            <person name="Flood B."/>
            <person name="Bailey J."/>
            <person name="Amann R."/>
            <person name="Mussmann M."/>
        </authorList>
    </citation>
    <scope>NUCLEOTIDE SEQUENCE [LARGE SCALE GENOMIC DNA]</scope>
    <source>
        <strain evidence="2 3">THI036</strain>
    </source>
</reference>
<evidence type="ECO:0000313" key="2">
    <source>
        <dbReference type="EMBL" id="OAD22967.1"/>
    </source>
</evidence>
<proteinExistence type="predicted"/>
<dbReference type="PROSITE" id="PS50005">
    <property type="entry name" value="TPR"/>
    <property type="match status" value="2"/>
</dbReference>
<protein>
    <submittedName>
        <fullName evidence="2">TPR-repeat-containing protein</fullName>
    </submittedName>
</protein>
<dbReference type="Proteomes" id="UP000076962">
    <property type="component" value="Unassembled WGS sequence"/>
</dbReference>